<dbReference type="Gene3D" id="3.60.15.10">
    <property type="entry name" value="Ribonuclease Z/Hydroxyacylglutathione hydrolase-like"/>
    <property type="match status" value="1"/>
</dbReference>
<reference evidence="2" key="1">
    <citation type="submission" date="2018-05" db="EMBL/GenBank/DDBJ databases">
        <authorList>
            <person name="Lanie J.A."/>
            <person name="Ng W.-L."/>
            <person name="Kazmierczak K.M."/>
            <person name="Andrzejewski T.M."/>
            <person name="Davidsen T.M."/>
            <person name="Wayne K.J."/>
            <person name="Tettelin H."/>
            <person name="Glass J.I."/>
            <person name="Rusch D."/>
            <person name="Podicherti R."/>
            <person name="Tsui H.-C.T."/>
            <person name="Winkler M.E."/>
        </authorList>
    </citation>
    <scope>NUCLEOTIDE SEQUENCE</scope>
</reference>
<evidence type="ECO:0000259" key="1">
    <source>
        <dbReference type="Pfam" id="PF12706"/>
    </source>
</evidence>
<protein>
    <recommendedName>
        <fullName evidence="1">Metallo-beta-lactamase domain-containing protein</fullName>
    </recommendedName>
</protein>
<sequence>MQVTFLGTGPSFGVPVVTCDCRVCSSPDTRNRRLRASLLLNWTNDDGEESRILVDTATDLRQQALRVCLDRVDAVLYTHHHADHVLGLDELRIFSFVHGISIPLYGRLETMNAIRHTFEYAFGDNAHGVPRIDVNPIDSTFHLRGVEVIPIPVLHDRLTISGYRIGNFAYVTDCSEIPEASAEMLQGVDVLVIGALKRDTHPKHFSLGEALFEIDRLKAGSAYLTHLSHEFDHEELEKELPDNVHVAYDGLVLEAVEGST</sequence>
<name>A0A382AMA5_9ZZZZ</name>
<dbReference type="CDD" id="cd16279">
    <property type="entry name" value="metallo-hydrolase-like_MBL-fold"/>
    <property type="match status" value="1"/>
</dbReference>
<dbReference type="PANTHER" id="PTHR42663">
    <property type="entry name" value="HYDROLASE C777.06C-RELATED-RELATED"/>
    <property type="match status" value="1"/>
</dbReference>
<dbReference type="InterPro" id="IPR036866">
    <property type="entry name" value="RibonucZ/Hydroxyglut_hydro"/>
</dbReference>
<accession>A0A382AMA5</accession>
<gene>
    <name evidence="2" type="ORF">METZ01_LOCUS155255</name>
</gene>
<proteinExistence type="predicted"/>
<dbReference type="InterPro" id="IPR001279">
    <property type="entry name" value="Metallo-B-lactamas"/>
</dbReference>
<dbReference type="EMBL" id="UINC01025913">
    <property type="protein sequence ID" value="SVB02401.1"/>
    <property type="molecule type" value="Genomic_DNA"/>
</dbReference>
<dbReference type="AlphaFoldDB" id="A0A382AMA5"/>
<dbReference type="PANTHER" id="PTHR42663:SF6">
    <property type="entry name" value="HYDROLASE C777.06C-RELATED"/>
    <property type="match status" value="1"/>
</dbReference>
<evidence type="ECO:0000313" key="2">
    <source>
        <dbReference type="EMBL" id="SVB02401.1"/>
    </source>
</evidence>
<dbReference type="Pfam" id="PF12706">
    <property type="entry name" value="Lactamase_B_2"/>
    <property type="match status" value="1"/>
</dbReference>
<feature type="domain" description="Metallo-beta-lactamase" evidence="1">
    <location>
        <begin position="51"/>
        <end position="226"/>
    </location>
</feature>
<organism evidence="2">
    <name type="scientific">marine metagenome</name>
    <dbReference type="NCBI Taxonomy" id="408172"/>
    <lineage>
        <taxon>unclassified sequences</taxon>
        <taxon>metagenomes</taxon>
        <taxon>ecological metagenomes</taxon>
    </lineage>
</organism>
<dbReference type="SUPFAM" id="SSF56281">
    <property type="entry name" value="Metallo-hydrolase/oxidoreductase"/>
    <property type="match status" value="1"/>
</dbReference>